<proteinExistence type="predicted"/>
<feature type="non-terminal residue" evidence="1">
    <location>
        <position position="179"/>
    </location>
</feature>
<keyword evidence="2" id="KW-1185">Reference proteome</keyword>
<dbReference type="AlphaFoldDB" id="A0A2X0IS83"/>
<protein>
    <recommendedName>
        <fullName evidence="3">ATP-dependent helicase</fullName>
    </recommendedName>
</protein>
<accession>A0A2X0IS83</accession>
<sequence>MFALHGIWRADERLALWAEDAARPIAPPDTEAGLHPFACPPAALRALLSAVGPGLAWLTEQAAEDDTRLLLPTAEGTPLPSPEIDFPSPHERRAAARLTPWRVPSLLFTPPQAAQLLGALHSPDRQAVHPDLPGLGPTEAAYGASLRWLTALHDLAWRLTGRGRVLPSVSLPRISLPGT</sequence>
<organism evidence="1 2">
    <name type="scientific">Streptacidiphilus pinicola</name>
    <dbReference type="NCBI Taxonomy" id="2219663"/>
    <lineage>
        <taxon>Bacteria</taxon>
        <taxon>Bacillati</taxon>
        <taxon>Actinomycetota</taxon>
        <taxon>Actinomycetes</taxon>
        <taxon>Kitasatosporales</taxon>
        <taxon>Streptomycetaceae</taxon>
        <taxon>Streptacidiphilus</taxon>
    </lineage>
</organism>
<comment type="caution">
    <text evidence="1">The sequence shown here is derived from an EMBL/GenBank/DDBJ whole genome shotgun (WGS) entry which is preliminary data.</text>
</comment>
<dbReference type="EMBL" id="QKYN01000238">
    <property type="protein sequence ID" value="RAG80406.1"/>
    <property type="molecule type" value="Genomic_DNA"/>
</dbReference>
<evidence type="ECO:0000313" key="2">
    <source>
        <dbReference type="Proteomes" id="UP000248889"/>
    </source>
</evidence>
<evidence type="ECO:0008006" key="3">
    <source>
        <dbReference type="Google" id="ProtNLM"/>
    </source>
</evidence>
<name>A0A2X0IS83_9ACTN</name>
<dbReference type="RefSeq" id="WP_207892415.1">
    <property type="nucleotide sequence ID" value="NZ_QKYN01000238.1"/>
</dbReference>
<reference evidence="1 2" key="1">
    <citation type="submission" date="2018-06" db="EMBL/GenBank/DDBJ databases">
        <title>Streptacidiphilus pinicola sp. nov., isolated from pine grove soil.</title>
        <authorList>
            <person name="Roh S.G."/>
            <person name="Park S."/>
            <person name="Kim M.-K."/>
            <person name="Yun B.-R."/>
            <person name="Park J."/>
            <person name="Kim M.J."/>
            <person name="Kim Y.S."/>
            <person name="Kim S.B."/>
        </authorList>
    </citation>
    <scope>NUCLEOTIDE SEQUENCE [LARGE SCALE GENOMIC DNA]</scope>
    <source>
        <strain evidence="1 2">MMS16-CNU450</strain>
    </source>
</reference>
<gene>
    <name evidence="1" type="ORF">DN069_38330</name>
</gene>
<dbReference type="Proteomes" id="UP000248889">
    <property type="component" value="Unassembled WGS sequence"/>
</dbReference>
<evidence type="ECO:0000313" key="1">
    <source>
        <dbReference type="EMBL" id="RAG80406.1"/>
    </source>
</evidence>